<dbReference type="GO" id="GO:0030134">
    <property type="term" value="C:COPII-coated ER to Golgi transport vesicle"/>
    <property type="evidence" value="ECO:0007669"/>
    <property type="project" value="TreeGrafter"/>
</dbReference>
<protein>
    <submittedName>
        <fullName evidence="3">Uncharacterized protein</fullName>
    </submittedName>
</protein>
<reference evidence="4" key="1">
    <citation type="submission" date="2017-04" db="EMBL/GenBank/DDBJ databases">
        <title>Plasmodium gonderi genome.</title>
        <authorList>
            <person name="Arisue N."/>
            <person name="Honma H."/>
            <person name="Kawai S."/>
            <person name="Tougan T."/>
            <person name="Tanabe K."/>
            <person name="Horii T."/>
        </authorList>
    </citation>
    <scope>NUCLEOTIDE SEQUENCE [LARGE SCALE GENOMIC DNA]</scope>
    <source>
        <strain evidence="4">ATCC 30045</strain>
    </source>
</reference>
<dbReference type="GO" id="GO:0005789">
    <property type="term" value="C:endoplasmic reticulum membrane"/>
    <property type="evidence" value="ECO:0007669"/>
    <property type="project" value="TreeGrafter"/>
</dbReference>
<dbReference type="SUPFAM" id="SSF49899">
    <property type="entry name" value="Concanavalin A-like lectins/glucanases"/>
    <property type="match status" value="1"/>
</dbReference>
<dbReference type="PANTHER" id="PTHR12223">
    <property type="entry name" value="VESICULAR MANNOSE-BINDING LECTIN"/>
    <property type="match status" value="1"/>
</dbReference>
<sequence>MMKLFFSVLIVLCLFSKECMCESRISNSGSGSGIGGGTDDGLYMSSVHSFKSPFTVNDLEKGWVLNYSTASTNKYLVLIPNVYNRRGFLHHSKPIASDNLSIEFTFHIRRKYYKENIDASYYQKDRAKEITYKSTIDEKNKINGFAFWLMTNDFSITKISNEEDIQLDEEEFGLFGYKKSFNGIGVGFQLRGNDLLVSGIINNGEKVININEYITKRHNLHMLSVNELINVKITTQKNEMRIYLYNAKNNTYIQSLTVKKQIPKENYIGFSAFNYKENEKISNTNPEKYIPTFVGITQVTISSSDFSSNNESSNYSFSNNDIIDYEKELNNNMIESDDFNNSTNDTINEVNLNLKQSNKIQGEAYITAMLQKLMAYQINNERKILQNINMLKESVQFLHTELKQMKKYMMNKAEDPKYFQKVFTTELSGLKSLFHSHAQHHKKNIEDITDKLTKRINENQELKFLAEKAQKLETIISKGNNTSYIFSLSFALLIILTLILIYKKIRDVEKKHIL</sequence>
<keyword evidence="4" id="KW-1185">Reference proteome</keyword>
<dbReference type="OrthoDB" id="270293at2759"/>
<keyword evidence="1" id="KW-0812">Transmembrane</keyword>
<keyword evidence="1" id="KW-1133">Transmembrane helix</keyword>
<keyword evidence="1" id="KW-0472">Membrane</keyword>
<evidence type="ECO:0000313" key="4">
    <source>
        <dbReference type="Proteomes" id="UP000195521"/>
    </source>
</evidence>
<dbReference type="OMA" id="FHSHAQH"/>
<evidence type="ECO:0000313" key="3">
    <source>
        <dbReference type="EMBL" id="GAW79135.1"/>
    </source>
</evidence>
<dbReference type="CDD" id="cd07308">
    <property type="entry name" value="lectin_leg-like"/>
    <property type="match status" value="1"/>
</dbReference>
<gene>
    <name evidence="3" type="ORF">PGO_021050</name>
</gene>
<keyword evidence="2" id="KW-0732">Signal</keyword>
<dbReference type="GO" id="GO:0005793">
    <property type="term" value="C:endoplasmic reticulum-Golgi intermediate compartment"/>
    <property type="evidence" value="ECO:0007669"/>
    <property type="project" value="TreeGrafter"/>
</dbReference>
<dbReference type="GO" id="GO:0000139">
    <property type="term" value="C:Golgi membrane"/>
    <property type="evidence" value="ECO:0007669"/>
    <property type="project" value="TreeGrafter"/>
</dbReference>
<evidence type="ECO:0000256" key="1">
    <source>
        <dbReference type="SAM" id="Phobius"/>
    </source>
</evidence>
<dbReference type="Proteomes" id="UP000195521">
    <property type="component" value="Unassembled WGS sequence"/>
</dbReference>
<dbReference type="GeneID" id="39745835"/>
<dbReference type="RefSeq" id="XP_028541724.1">
    <property type="nucleotide sequence ID" value="XM_028685923.1"/>
</dbReference>
<feature type="transmembrane region" description="Helical" evidence="1">
    <location>
        <begin position="484"/>
        <end position="502"/>
    </location>
</feature>
<dbReference type="Gene3D" id="2.60.120.200">
    <property type="match status" value="1"/>
</dbReference>
<proteinExistence type="predicted"/>
<dbReference type="GO" id="GO:0005537">
    <property type="term" value="F:D-mannose binding"/>
    <property type="evidence" value="ECO:0007669"/>
    <property type="project" value="TreeGrafter"/>
</dbReference>
<evidence type="ECO:0000256" key="2">
    <source>
        <dbReference type="SAM" id="SignalP"/>
    </source>
</evidence>
<dbReference type="InterPro" id="IPR051136">
    <property type="entry name" value="Intracellular_Lectin-GPT"/>
</dbReference>
<accession>A0A1Y1JCP3</accession>
<name>A0A1Y1JCP3_PLAGO</name>
<dbReference type="GO" id="GO:0006888">
    <property type="term" value="P:endoplasmic reticulum to Golgi vesicle-mediated transport"/>
    <property type="evidence" value="ECO:0007669"/>
    <property type="project" value="TreeGrafter"/>
</dbReference>
<feature type="signal peptide" evidence="2">
    <location>
        <begin position="1"/>
        <end position="21"/>
    </location>
</feature>
<dbReference type="EMBL" id="BDQF01000002">
    <property type="protein sequence ID" value="GAW79135.1"/>
    <property type="molecule type" value="Genomic_DNA"/>
</dbReference>
<comment type="caution">
    <text evidence="3">The sequence shown here is derived from an EMBL/GenBank/DDBJ whole genome shotgun (WGS) entry which is preliminary data.</text>
</comment>
<dbReference type="AlphaFoldDB" id="A0A1Y1JCP3"/>
<organism evidence="3 4">
    <name type="scientific">Plasmodium gonderi</name>
    <dbReference type="NCBI Taxonomy" id="77519"/>
    <lineage>
        <taxon>Eukaryota</taxon>
        <taxon>Sar</taxon>
        <taxon>Alveolata</taxon>
        <taxon>Apicomplexa</taxon>
        <taxon>Aconoidasida</taxon>
        <taxon>Haemosporida</taxon>
        <taxon>Plasmodiidae</taxon>
        <taxon>Plasmodium</taxon>
        <taxon>Plasmodium (Plasmodium)</taxon>
    </lineage>
</organism>
<dbReference type="InterPro" id="IPR013320">
    <property type="entry name" value="ConA-like_dom_sf"/>
</dbReference>
<feature type="chain" id="PRO_5012892051" evidence="2">
    <location>
        <begin position="22"/>
        <end position="514"/>
    </location>
</feature>
<dbReference type="PANTHER" id="PTHR12223:SF28">
    <property type="entry name" value="LECTIN, MANNOSE BINDING 1 LIKE"/>
    <property type="match status" value="1"/>
</dbReference>